<dbReference type="Proteomes" id="UP000517712">
    <property type="component" value="Unassembled WGS sequence"/>
</dbReference>
<dbReference type="AlphaFoldDB" id="A0A7W9CBK4"/>
<dbReference type="PANTHER" id="PTHR35936:SF17">
    <property type="entry name" value="ARGININE-BINDING EXTRACELLULAR PROTEIN ARTP"/>
    <property type="match status" value="1"/>
</dbReference>
<keyword evidence="1 2" id="KW-0732">Signal</keyword>
<comment type="caution">
    <text evidence="4">The sequence shown here is derived from an EMBL/GenBank/DDBJ whole genome shotgun (WGS) entry which is preliminary data.</text>
</comment>
<dbReference type="RefSeq" id="WP_184282076.1">
    <property type="nucleotide sequence ID" value="NZ_BAAAPG010000001.1"/>
</dbReference>
<feature type="chain" id="PRO_5031139972" evidence="2">
    <location>
        <begin position="30"/>
        <end position="300"/>
    </location>
</feature>
<dbReference type="PROSITE" id="PS51257">
    <property type="entry name" value="PROKAR_LIPOPROTEIN"/>
    <property type="match status" value="1"/>
</dbReference>
<organism evidence="4 5">
    <name type="scientific">Microbacterium ginsengiterrae</name>
    <dbReference type="NCBI Taxonomy" id="546115"/>
    <lineage>
        <taxon>Bacteria</taxon>
        <taxon>Bacillati</taxon>
        <taxon>Actinomycetota</taxon>
        <taxon>Actinomycetes</taxon>
        <taxon>Micrococcales</taxon>
        <taxon>Microbacteriaceae</taxon>
        <taxon>Microbacterium</taxon>
    </lineage>
</organism>
<dbReference type="PANTHER" id="PTHR35936">
    <property type="entry name" value="MEMBRANE-BOUND LYTIC MUREIN TRANSGLYCOSYLASE F"/>
    <property type="match status" value="1"/>
</dbReference>
<dbReference type="Pfam" id="PF00497">
    <property type="entry name" value="SBP_bac_3"/>
    <property type="match status" value="1"/>
</dbReference>
<evidence type="ECO:0000256" key="2">
    <source>
        <dbReference type="SAM" id="SignalP"/>
    </source>
</evidence>
<evidence type="ECO:0000256" key="1">
    <source>
        <dbReference type="ARBA" id="ARBA00022729"/>
    </source>
</evidence>
<protein>
    <submittedName>
        <fullName evidence="4">Polar amino acid transport system substrate-binding protein</fullName>
    </submittedName>
</protein>
<evidence type="ECO:0000259" key="3">
    <source>
        <dbReference type="SMART" id="SM00062"/>
    </source>
</evidence>
<reference evidence="4 5" key="1">
    <citation type="submission" date="2020-08" db="EMBL/GenBank/DDBJ databases">
        <title>Sequencing the genomes of 1000 actinobacteria strains.</title>
        <authorList>
            <person name="Klenk H.-P."/>
        </authorList>
    </citation>
    <scope>NUCLEOTIDE SEQUENCE [LARGE SCALE GENOMIC DNA]</scope>
    <source>
        <strain evidence="4 5">DSM 24823</strain>
    </source>
</reference>
<gene>
    <name evidence="4" type="ORF">HD600_001065</name>
</gene>
<accession>A0A7W9CBK4</accession>
<evidence type="ECO:0000313" key="4">
    <source>
        <dbReference type="EMBL" id="MBB5742568.1"/>
    </source>
</evidence>
<dbReference type="EMBL" id="JACHMU010000001">
    <property type="protein sequence ID" value="MBB5742568.1"/>
    <property type="molecule type" value="Genomic_DNA"/>
</dbReference>
<proteinExistence type="predicted"/>
<dbReference type="SMART" id="SM00062">
    <property type="entry name" value="PBPb"/>
    <property type="match status" value="1"/>
</dbReference>
<name>A0A7W9CBK4_9MICO</name>
<evidence type="ECO:0000313" key="5">
    <source>
        <dbReference type="Proteomes" id="UP000517712"/>
    </source>
</evidence>
<dbReference type="SUPFAM" id="SSF53850">
    <property type="entry name" value="Periplasmic binding protein-like II"/>
    <property type="match status" value="1"/>
</dbReference>
<sequence length="300" mass="32232">MTRHHSRALAAVVGIAALALAGCASTDSAAVPAGDDQEIAYPEIHALLPDEIAERGYITNMTQIPNAPLEFEDADGTLSGIDPELMDAVSEVLGVEIRTETTADFAALLPSLDSGRTDIVFSAVLSTDERRAAGYSFVDYFQSYTTFMVRADDAEEIASFGDLCGRTVTANKGTQYPELAEKVSEDHCVAEGLDPIDVLPLDQIPQQVTQLQQGRSDALIMGVEYEAYEMSKAEGEFALLDEQLDPTKYGIVALAENEQLLQAIAAALTELESQGVYQDILEGWNLGGSAVESFELRAAE</sequence>
<dbReference type="InterPro" id="IPR001638">
    <property type="entry name" value="Solute-binding_3/MltF_N"/>
</dbReference>
<feature type="domain" description="Solute-binding protein family 3/N-terminal" evidence="3">
    <location>
        <begin position="57"/>
        <end position="288"/>
    </location>
</feature>
<feature type="signal peptide" evidence="2">
    <location>
        <begin position="1"/>
        <end position="29"/>
    </location>
</feature>
<dbReference type="Gene3D" id="3.40.190.10">
    <property type="entry name" value="Periplasmic binding protein-like II"/>
    <property type="match status" value="2"/>
</dbReference>
<keyword evidence="5" id="KW-1185">Reference proteome</keyword>